<organism evidence="18">
    <name type="scientific">uncultured organism</name>
    <dbReference type="NCBI Taxonomy" id="155900"/>
    <lineage>
        <taxon>unclassified sequences</taxon>
        <taxon>environmental samples</taxon>
    </lineage>
</organism>
<dbReference type="FunFam" id="1.10.8.50:FF:000003">
    <property type="entry name" value="Formamidopyrimidine-DNA glycosylase"/>
    <property type="match status" value="1"/>
</dbReference>
<sequence>MPELPEVETTRRGLAPHLADARVTAVTVRERRLRWPVTDGIEAAVTGRRIESVSRRGKYLLLALDDTSHLLWHLGMSGSLRVVPPETPVQRHDHVDVTLDDSRVLRFNDPRRFGSLHHVLGAPEAHPLLARLGPEPLGPDFHGDRLHARARGRRAPVKAFIMDSATVVGVGNIYATEALYLAGIHPARAAGRIPRNRYRRLATAIATVLGEAITAGGTTLRDFTDADGRPGYFRQRLRAYGHGGAPCGRCGHPLREITVAQRTTTYCPTCQR</sequence>
<dbReference type="SUPFAM" id="SSF81624">
    <property type="entry name" value="N-terminal domain of MutM-like DNA repair proteins"/>
    <property type="match status" value="1"/>
</dbReference>
<dbReference type="NCBIfam" id="NF002211">
    <property type="entry name" value="PRK01103.1"/>
    <property type="match status" value="1"/>
</dbReference>
<comment type="catalytic activity">
    <reaction evidence="15">
        <text>2'-deoxyribonucleotide-(2'-deoxyribose 5'-phosphate)-2'-deoxyribonucleotide-DNA = a 3'-end 2'-deoxyribonucleotide-(2,3-dehydro-2,3-deoxyribose 5'-phosphate)-DNA + a 5'-end 5'-phospho-2'-deoxyribonucleoside-DNA + H(+)</text>
        <dbReference type="Rhea" id="RHEA:66592"/>
        <dbReference type="Rhea" id="RHEA-COMP:13180"/>
        <dbReference type="Rhea" id="RHEA-COMP:16897"/>
        <dbReference type="Rhea" id="RHEA-COMP:17067"/>
        <dbReference type="ChEBI" id="CHEBI:15378"/>
        <dbReference type="ChEBI" id="CHEBI:136412"/>
        <dbReference type="ChEBI" id="CHEBI:157695"/>
        <dbReference type="ChEBI" id="CHEBI:167181"/>
        <dbReference type="EC" id="4.2.99.18"/>
    </reaction>
</comment>
<keyword evidence="13" id="KW-0511">Multifunctional enzyme</keyword>
<keyword evidence="10" id="KW-0238">DNA-binding</keyword>
<name>A0A5B8RB67_9ZZZZ</name>
<evidence type="ECO:0000259" key="17">
    <source>
        <dbReference type="PROSITE" id="PS51068"/>
    </source>
</evidence>
<evidence type="ECO:0000313" key="18">
    <source>
        <dbReference type="EMBL" id="QEA06040.1"/>
    </source>
</evidence>
<evidence type="ECO:0000256" key="12">
    <source>
        <dbReference type="ARBA" id="ARBA00023239"/>
    </source>
</evidence>
<dbReference type="CDD" id="cd08966">
    <property type="entry name" value="EcFpg-like_N"/>
    <property type="match status" value="1"/>
</dbReference>
<dbReference type="GO" id="GO:0003684">
    <property type="term" value="F:damaged DNA binding"/>
    <property type="evidence" value="ECO:0007669"/>
    <property type="project" value="InterPro"/>
</dbReference>
<dbReference type="AlphaFoldDB" id="A0A5B8RB67"/>
<dbReference type="GO" id="GO:0140078">
    <property type="term" value="F:class I DNA-(apurinic or apyrimidinic site) endonuclease activity"/>
    <property type="evidence" value="ECO:0007669"/>
    <property type="project" value="UniProtKB-EC"/>
</dbReference>
<comment type="similarity">
    <text evidence="3">Belongs to the FPG family.</text>
</comment>
<keyword evidence="14 18" id="KW-0326">Glycosidase</keyword>
<evidence type="ECO:0000256" key="2">
    <source>
        <dbReference type="ARBA" id="ARBA00001947"/>
    </source>
</evidence>
<dbReference type="EMBL" id="MN079122">
    <property type="protein sequence ID" value="QEA06040.1"/>
    <property type="molecule type" value="Genomic_DNA"/>
</dbReference>
<dbReference type="SUPFAM" id="SSF46946">
    <property type="entry name" value="S13-like H2TH domain"/>
    <property type="match status" value="1"/>
</dbReference>
<keyword evidence="11" id="KW-0234">DNA repair</keyword>
<comment type="subunit">
    <text evidence="4">Monomer.</text>
</comment>
<proteinExistence type="inferred from homology"/>
<accession>A0A5B8RB67</accession>
<dbReference type="Pfam" id="PF06827">
    <property type="entry name" value="zf-FPG_IleRS"/>
    <property type="match status" value="1"/>
</dbReference>
<dbReference type="InterPro" id="IPR000214">
    <property type="entry name" value="Znf_DNA_glyclase/AP_lyase"/>
</dbReference>
<dbReference type="SMART" id="SM01232">
    <property type="entry name" value="H2TH"/>
    <property type="match status" value="1"/>
</dbReference>
<dbReference type="Pfam" id="PF06831">
    <property type="entry name" value="H2TH"/>
    <property type="match status" value="1"/>
</dbReference>
<evidence type="ECO:0000256" key="11">
    <source>
        <dbReference type="ARBA" id="ARBA00023204"/>
    </source>
</evidence>
<dbReference type="InterPro" id="IPR020629">
    <property type="entry name" value="FPG_Glyclase"/>
</dbReference>
<evidence type="ECO:0000256" key="15">
    <source>
        <dbReference type="ARBA" id="ARBA00044632"/>
    </source>
</evidence>
<dbReference type="PROSITE" id="PS51068">
    <property type="entry name" value="FPG_CAT"/>
    <property type="match status" value="1"/>
</dbReference>
<dbReference type="Gene3D" id="3.20.190.10">
    <property type="entry name" value="MutM-like, N-terminal"/>
    <property type="match status" value="1"/>
</dbReference>
<dbReference type="FunFam" id="3.20.190.10:FF:000001">
    <property type="entry name" value="Formamidopyrimidine-DNA glycosylase"/>
    <property type="match status" value="1"/>
</dbReference>
<keyword evidence="12" id="KW-0456">Lyase</keyword>
<dbReference type="HAMAP" id="MF_00103">
    <property type="entry name" value="Fapy_DNA_glycosyl"/>
    <property type="match status" value="1"/>
</dbReference>
<dbReference type="InterPro" id="IPR035937">
    <property type="entry name" value="FPG_N"/>
</dbReference>
<dbReference type="PANTHER" id="PTHR22993:SF9">
    <property type="entry name" value="FORMAMIDOPYRIMIDINE-DNA GLYCOSYLASE"/>
    <property type="match status" value="1"/>
</dbReference>
<dbReference type="Gene3D" id="1.10.8.50">
    <property type="match status" value="1"/>
</dbReference>
<dbReference type="InterPro" id="IPR015887">
    <property type="entry name" value="DNA_glyclase_Znf_dom_DNA_BS"/>
</dbReference>
<evidence type="ECO:0000256" key="4">
    <source>
        <dbReference type="ARBA" id="ARBA00011245"/>
    </source>
</evidence>
<gene>
    <name evidence="18" type="primary">mutM</name>
    <name evidence="18" type="ORF">KBTEX_02369</name>
</gene>
<comment type="catalytic activity">
    <reaction evidence="1">
        <text>Hydrolysis of DNA containing ring-opened 7-methylguanine residues, releasing 2,6-diamino-4-hydroxy-5-(N-methyl)formamidopyrimidine.</text>
        <dbReference type="EC" id="3.2.2.23"/>
    </reaction>
</comment>
<evidence type="ECO:0000256" key="5">
    <source>
        <dbReference type="ARBA" id="ARBA00022723"/>
    </source>
</evidence>
<evidence type="ECO:0000256" key="9">
    <source>
        <dbReference type="ARBA" id="ARBA00022833"/>
    </source>
</evidence>
<protein>
    <submittedName>
        <fullName evidence="18">Formamidopyrimidine-DNA glycosylase</fullName>
        <ecNumber evidence="18">3.2.2.23</ecNumber>
    </submittedName>
</protein>
<keyword evidence="7" id="KW-0863">Zinc-finger</keyword>
<dbReference type="InterPro" id="IPR015886">
    <property type="entry name" value="H2TH_FPG"/>
</dbReference>
<dbReference type="GO" id="GO:0006284">
    <property type="term" value="P:base-excision repair"/>
    <property type="evidence" value="ECO:0007669"/>
    <property type="project" value="InterPro"/>
</dbReference>
<evidence type="ECO:0000256" key="13">
    <source>
        <dbReference type="ARBA" id="ARBA00023268"/>
    </source>
</evidence>
<evidence type="ECO:0000256" key="7">
    <source>
        <dbReference type="ARBA" id="ARBA00022771"/>
    </source>
</evidence>
<reference evidence="18" key="1">
    <citation type="submission" date="2019-06" db="EMBL/GenBank/DDBJ databases">
        <authorList>
            <person name="Murdoch R.W."/>
            <person name="Fathepure B."/>
        </authorList>
    </citation>
    <scope>NUCLEOTIDE SEQUENCE</scope>
</reference>
<evidence type="ECO:0000256" key="1">
    <source>
        <dbReference type="ARBA" id="ARBA00001668"/>
    </source>
</evidence>
<feature type="domain" description="FPG-type" evidence="16">
    <location>
        <begin position="238"/>
        <end position="272"/>
    </location>
</feature>
<dbReference type="SMART" id="SM00898">
    <property type="entry name" value="Fapy_DNA_glyco"/>
    <property type="match status" value="1"/>
</dbReference>
<evidence type="ECO:0000256" key="8">
    <source>
        <dbReference type="ARBA" id="ARBA00022801"/>
    </source>
</evidence>
<keyword evidence="6" id="KW-0227">DNA damage</keyword>
<dbReference type="EC" id="3.2.2.23" evidence="18"/>
<keyword evidence="5" id="KW-0479">Metal-binding</keyword>
<comment type="cofactor">
    <cofactor evidence="2">
        <name>Zn(2+)</name>
        <dbReference type="ChEBI" id="CHEBI:29105"/>
    </cofactor>
</comment>
<evidence type="ECO:0000259" key="16">
    <source>
        <dbReference type="PROSITE" id="PS51066"/>
    </source>
</evidence>
<dbReference type="InterPro" id="IPR012319">
    <property type="entry name" value="FPG_cat"/>
</dbReference>
<dbReference type="GO" id="GO:0008270">
    <property type="term" value="F:zinc ion binding"/>
    <property type="evidence" value="ECO:0007669"/>
    <property type="project" value="UniProtKB-KW"/>
</dbReference>
<evidence type="ECO:0000256" key="10">
    <source>
        <dbReference type="ARBA" id="ARBA00023125"/>
    </source>
</evidence>
<dbReference type="InterPro" id="IPR010979">
    <property type="entry name" value="Ribosomal_uS13-like_H2TH"/>
</dbReference>
<keyword evidence="8 18" id="KW-0378">Hydrolase</keyword>
<dbReference type="SUPFAM" id="SSF57716">
    <property type="entry name" value="Glucocorticoid receptor-like (DNA-binding domain)"/>
    <property type="match status" value="1"/>
</dbReference>
<dbReference type="InterPro" id="IPR010663">
    <property type="entry name" value="Znf_FPG/IleRS"/>
</dbReference>
<evidence type="ECO:0000256" key="3">
    <source>
        <dbReference type="ARBA" id="ARBA00009409"/>
    </source>
</evidence>
<dbReference type="NCBIfam" id="TIGR00577">
    <property type="entry name" value="fpg"/>
    <property type="match status" value="1"/>
</dbReference>
<keyword evidence="9" id="KW-0862">Zinc</keyword>
<feature type="domain" description="Formamidopyrimidine-DNA glycosylase catalytic" evidence="17">
    <location>
        <begin position="2"/>
        <end position="114"/>
    </location>
</feature>
<dbReference type="PROSITE" id="PS51066">
    <property type="entry name" value="ZF_FPG_2"/>
    <property type="match status" value="1"/>
</dbReference>
<evidence type="ECO:0000256" key="6">
    <source>
        <dbReference type="ARBA" id="ARBA00022763"/>
    </source>
</evidence>
<dbReference type="Pfam" id="PF01149">
    <property type="entry name" value="Fapy_DNA_glyco"/>
    <property type="match status" value="1"/>
</dbReference>
<dbReference type="PROSITE" id="PS01242">
    <property type="entry name" value="ZF_FPG_1"/>
    <property type="match status" value="1"/>
</dbReference>
<dbReference type="PANTHER" id="PTHR22993">
    <property type="entry name" value="FORMAMIDOPYRIMIDINE-DNA GLYCOSYLASE"/>
    <property type="match status" value="1"/>
</dbReference>
<evidence type="ECO:0000256" key="14">
    <source>
        <dbReference type="ARBA" id="ARBA00023295"/>
    </source>
</evidence>
<dbReference type="GO" id="GO:0034039">
    <property type="term" value="F:8-oxo-7,8-dihydroguanine DNA N-glycosylase activity"/>
    <property type="evidence" value="ECO:0007669"/>
    <property type="project" value="TreeGrafter"/>
</dbReference>